<name>F0WT07_9STRA</name>
<accession>F0WT07</accession>
<reference evidence="1" key="1">
    <citation type="journal article" date="2011" name="PLoS Biol.">
        <title>Gene gain and loss during evolution of obligate parasitism in the white rust pathogen of Arabidopsis thaliana.</title>
        <authorList>
            <person name="Kemen E."/>
            <person name="Gardiner A."/>
            <person name="Schultz-Larsen T."/>
            <person name="Kemen A.C."/>
            <person name="Balmuth A.L."/>
            <person name="Robert-Seilaniantz A."/>
            <person name="Bailey K."/>
            <person name="Holub E."/>
            <person name="Studholme D.J."/>
            <person name="Maclean D."/>
            <person name="Jones J.D."/>
        </authorList>
    </citation>
    <scope>NUCLEOTIDE SEQUENCE</scope>
</reference>
<organism evidence="1">
    <name type="scientific">Albugo laibachii Nc14</name>
    <dbReference type="NCBI Taxonomy" id="890382"/>
    <lineage>
        <taxon>Eukaryota</taxon>
        <taxon>Sar</taxon>
        <taxon>Stramenopiles</taxon>
        <taxon>Oomycota</taxon>
        <taxon>Peronosporomycetes</taxon>
        <taxon>Albuginales</taxon>
        <taxon>Albuginaceae</taxon>
        <taxon>Albugo</taxon>
    </lineage>
</organism>
<dbReference type="AlphaFoldDB" id="F0WT07"/>
<dbReference type="EMBL" id="FR824287">
    <property type="protein sequence ID" value="CCA24492.1"/>
    <property type="molecule type" value="Genomic_DNA"/>
</dbReference>
<sequence length="232" mass="25933">MCEYLKSMTAHRRTINIDPVESSSIGSIPPKAKENTVAGRLINDQSAQGSHISASTHFFLPPSEEGVEKTKLREAIEKLRDVSLVDAVWLLQFENGEGRLEGAFRDLAFCIAAISNSYAVSIASLYILMSPFEYTHLESLCTVRDNIKATVYKRVEMGHLPQPLDFGSIAISLGFDKSLKFKRIVLSRNQRWVKIDNLVSRQPISKSPAKGFQAKLTANRDRQVVTTQTAKY</sequence>
<gene>
    <name evidence="1" type="primary">AlNc14C242G9497</name>
    <name evidence="1" type="ORF">ALNC14_106360</name>
</gene>
<protein>
    <submittedName>
        <fullName evidence="1">AlNc14C242G9497 protein</fullName>
    </submittedName>
</protein>
<reference evidence="1" key="2">
    <citation type="submission" date="2011-02" db="EMBL/GenBank/DDBJ databases">
        <authorList>
            <person name="MacLean D."/>
        </authorList>
    </citation>
    <scope>NUCLEOTIDE SEQUENCE</scope>
</reference>
<proteinExistence type="predicted"/>
<evidence type="ECO:0000313" key="1">
    <source>
        <dbReference type="EMBL" id="CCA24492.1"/>
    </source>
</evidence>
<dbReference type="HOGENOM" id="CLU_1196695_0_0_1"/>